<sequence length="64" mass="6995">MRIKNVGGAWAMMAGLIGRRGHAGPPGQAPRRSASFDNRMAMTETHLRRRVLTTAGRYPCTDPS</sequence>
<comment type="caution">
    <text evidence="1">The sequence shown here is derived from an EMBL/GenBank/DDBJ whole genome shotgun (WGS) entry which is preliminary data.</text>
</comment>
<dbReference type="EMBL" id="BMYK01000003">
    <property type="protein sequence ID" value="GHC76099.1"/>
    <property type="molecule type" value="Genomic_DNA"/>
</dbReference>
<keyword evidence="2" id="KW-1185">Reference proteome</keyword>
<name>A0ABQ3FYS3_9BURK</name>
<dbReference type="Proteomes" id="UP000626210">
    <property type="component" value="Unassembled WGS sequence"/>
</dbReference>
<accession>A0ABQ3FYS3</accession>
<evidence type="ECO:0000313" key="2">
    <source>
        <dbReference type="Proteomes" id="UP000626210"/>
    </source>
</evidence>
<organism evidence="1 2">
    <name type="scientific">Pseudorhodoferax aquiterrae</name>
    <dbReference type="NCBI Taxonomy" id="747304"/>
    <lineage>
        <taxon>Bacteria</taxon>
        <taxon>Pseudomonadati</taxon>
        <taxon>Pseudomonadota</taxon>
        <taxon>Betaproteobacteria</taxon>
        <taxon>Burkholderiales</taxon>
        <taxon>Comamonadaceae</taxon>
    </lineage>
</organism>
<protein>
    <submittedName>
        <fullName evidence="1">Uncharacterized protein</fullName>
    </submittedName>
</protein>
<proteinExistence type="predicted"/>
<evidence type="ECO:0000313" key="1">
    <source>
        <dbReference type="EMBL" id="GHC76099.1"/>
    </source>
</evidence>
<gene>
    <name evidence="1" type="ORF">GCM10007320_15010</name>
</gene>
<reference evidence="2" key="1">
    <citation type="journal article" date="2019" name="Int. J. Syst. Evol. Microbiol.">
        <title>The Global Catalogue of Microorganisms (GCM) 10K type strain sequencing project: providing services to taxonomists for standard genome sequencing and annotation.</title>
        <authorList>
            <consortium name="The Broad Institute Genomics Platform"/>
            <consortium name="The Broad Institute Genome Sequencing Center for Infectious Disease"/>
            <person name="Wu L."/>
            <person name="Ma J."/>
        </authorList>
    </citation>
    <scope>NUCLEOTIDE SEQUENCE [LARGE SCALE GENOMIC DNA]</scope>
    <source>
        <strain evidence="2">KCTC 23314</strain>
    </source>
</reference>